<feature type="transmembrane region" description="Helical" evidence="1">
    <location>
        <begin position="69"/>
        <end position="90"/>
    </location>
</feature>
<sequence>MRSTVRSTAKNDDEIDAIRPLARVEPGGRGGEPSGAGARALLAEITAQDPAPTATTVPGPRRRYTRGRLAFGMATAVALAAGIVAVPIVLQDGVPSSYAVNLDDGMVTIQIRDFDDAEGLEKRLRELNVPAMVDHVPEGMMCREPRGKLVENIPRGLYSVPENIPGESEGWQMRINTTLFGPDQTFVWSISGKNGTTTTYLMEGPIAPCEPVPEPPPVKYEPEFRAATFKGGSLEGLRVDEKTVGEVLPELRRRDKKVIFAVINVPPGNPGGYGIDHTQEEPVGDHWVVWEAQENAKGVIQLLVTEQRLDKNPVYGGPRDAIIKD</sequence>
<evidence type="ECO:0000313" key="3">
    <source>
        <dbReference type="Proteomes" id="UP001500902"/>
    </source>
</evidence>
<keyword evidence="3" id="KW-1185">Reference proteome</keyword>
<protein>
    <submittedName>
        <fullName evidence="2">Uncharacterized protein</fullName>
    </submittedName>
</protein>
<name>A0ABP7BIF4_9ACTN</name>
<evidence type="ECO:0000256" key="1">
    <source>
        <dbReference type="SAM" id="Phobius"/>
    </source>
</evidence>
<dbReference type="Proteomes" id="UP001500902">
    <property type="component" value="Unassembled WGS sequence"/>
</dbReference>
<comment type="caution">
    <text evidence="2">The sequence shown here is derived from an EMBL/GenBank/DDBJ whole genome shotgun (WGS) entry which is preliminary data.</text>
</comment>
<gene>
    <name evidence="2" type="ORF">GCM10022224_024550</name>
</gene>
<proteinExistence type="predicted"/>
<keyword evidence="1" id="KW-1133">Transmembrane helix</keyword>
<evidence type="ECO:0000313" key="2">
    <source>
        <dbReference type="EMBL" id="GAA3660286.1"/>
    </source>
</evidence>
<keyword evidence="1" id="KW-0812">Transmembrane</keyword>
<reference evidence="3" key="1">
    <citation type="journal article" date="2019" name="Int. J. Syst. Evol. Microbiol.">
        <title>The Global Catalogue of Microorganisms (GCM) 10K type strain sequencing project: providing services to taxonomists for standard genome sequencing and annotation.</title>
        <authorList>
            <consortium name="The Broad Institute Genomics Platform"/>
            <consortium name="The Broad Institute Genome Sequencing Center for Infectious Disease"/>
            <person name="Wu L."/>
            <person name="Ma J."/>
        </authorList>
    </citation>
    <scope>NUCLEOTIDE SEQUENCE [LARGE SCALE GENOMIC DNA]</scope>
    <source>
        <strain evidence="3">JCM 16904</strain>
    </source>
</reference>
<dbReference type="EMBL" id="BAAAZP010000044">
    <property type="protein sequence ID" value="GAA3660286.1"/>
    <property type="molecule type" value="Genomic_DNA"/>
</dbReference>
<accession>A0ABP7BIF4</accession>
<organism evidence="2 3">
    <name type="scientific">Nonomuraea antimicrobica</name>
    <dbReference type="NCBI Taxonomy" id="561173"/>
    <lineage>
        <taxon>Bacteria</taxon>
        <taxon>Bacillati</taxon>
        <taxon>Actinomycetota</taxon>
        <taxon>Actinomycetes</taxon>
        <taxon>Streptosporangiales</taxon>
        <taxon>Streptosporangiaceae</taxon>
        <taxon>Nonomuraea</taxon>
    </lineage>
</organism>
<keyword evidence="1" id="KW-0472">Membrane</keyword>